<sequence length="72" mass="8508">MDLENYREDHTFFKFVIGDFNTKIGPRRTSHEHQIGAHGLEWNEQGERLFEFIMTAESIHGSSQFPKSHPQY</sequence>
<proteinExistence type="predicted"/>
<reference evidence="2" key="2">
    <citation type="submission" date="2017-02" db="UniProtKB">
        <authorList>
            <consortium name="WormBaseParasite"/>
        </authorList>
    </citation>
    <scope>IDENTIFICATION</scope>
</reference>
<name>A0A0K0D5U0_ANGCA</name>
<dbReference type="WBParaSite" id="ACAC_0000543501-mRNA-1">
    <property type="protein sequence ID" value="ACAC_0000543501-mRNA-1"/>
    <property type="gene ID" value="ACAC_0000543501"/>
</dbReference>
<evidence type="ECO:0000313" key="1">
    <source>
        <dbReference type="Proteomes" id="UP000035642"/>
    </source>
</evidence>
<dbReference type="AlphaFoldDB" id="A0A0K0D5U0"/>
<protein>
    <submittedName>
        <fullName evidence="2">Endo/exonuclease/phosphatase domain-containing protein</fullName>
    </submittedName>
</protein>
<reference evidence="1" key="1">
    <citation type="submission" date="2012-09" db="EMBL/GenBank/DDBJ databases">
        <authorList>
            <person name="Martin A.A."/>
        </authorList>
    </citation>
    <scope>NUCLEOTIDE SEQUENCE</scope>
</reference>
<accession>A0A0K0D5U0</accession>
<organism evidence="1 2">
    <name type="scientific">Angiostrongylus cantonensis</name>
    <name type="common">Rat lungworm</name>
    <dbReference type="NCBI Taxonomy" id="6313"/>
    <lineage>
        <taxon>Eukaryota</taxon>
        <taxon>Metazoa</taxon>
        <taxon>Ecdysozoa</taxon>
        <taxon>Nematoda</taxon>
        <taxon>Chromadorea</taxon>
        <taxon>Rhabditida</taxon>
        <taxon>Rhabditina</taxon>
        <taxon>Rhabditomorpha</taxon>
        <taxon>Strongyloidea</taxon>
        <taxon>Metastrongylidae</taxon>
        <taxon>Angiostrongylus</taxon>
    </lineage>
</organism>
<dbReference type="Proteomes" id="UP000035642">
    <property type="component" value="Unassembled WGS sequence"/>
</dbReference>
<keyword evidence="1" id="KW-1185">Reference proteome</keyword>
<evidence type="ECO:0000313" key="2">
    <source>
        <dbReference type="WBParaSite" id="ACAC_0000543501-mRNA-1"/>
    </source>
</evidence>